<dbReference type="Pfam" id="PF01547">
    <property type="entry name" value="SBP_bac_1"/>
    <property type="match status" value="1"/>
</dbReference>
<keyword evidence="4" id="KW-1185">Reference proteome</keyword>
<dbReference type="InterPro" id="IPR006059">
    <property type="entry name" value="SBP"/>
</dbReference>
<protein>
    <submittedName>
        <fullName evidence="3">ABC transporter substrate-binding protein</fullName>
    </submittedName>
</protein>
<evidence type="ECO:0000259" key="2">
    <source>
        <dbReference type="Pfam" id="PF12010"/>
    </source>
</evidence>
<dbReference type="Pfam" id="PF12010">
    <property type="entry name" value="DUF3502"/>
    <property type="match status" value="1"/>
</dbReference>
<dbReference type="RefSeq" id="WP_127457893.1">
    <property type="nucleotide sequence ID" value="NZ_JAROBY010000011.1"/>
</dbReference>
<reference evidence="3 4" key="1">
    <citation type="submission" date="2023-03" db="EMBL/GenBank/DDBJ databases">
        <title>Bacillus Genome Sequencing.</title>
        <authorList>
            <person name="Dunlap C."/>
        </authorList>
    </citation>
    <scope>NUCLEOTIDE SEQUENCE [LARGE SCALE GENOMIC DNA]</scope>
    <source>
        <strain evidence="3 4">NRS-1351</strain>
    </source>
</reference>
<sequence>MKTRKMKSLPLALTTILLGSMMFAGCSKTEVNPSTATPAAAEDKETAAPSAVAKKLDPVTLKWYLPQGTFSDAKAVFAEMNKITKEKINAEINIEFVDWGNYDQKMQAVLASGENVDLMFTSNWTNDYVSAVNKGAYLDITDQLKKYGPNILKQVPEKAWEAPKINGKLYGIINTQVLARTPGMLINKTYADKYGFDPSKAKKLEDLTPFLEKVAAGEKDKYAFRVKGNDDQLGYIGSALGIEYFADTNPGVLLINDNETKVVNLFETKEYVNFLKLMREWYQKGIIRKDAPTITDLDADEKAGKYITRTAVMNPDVPANQADRYGNGKPENVLTVQFAPPYMSTGSIIGTLTAIPRTSKNPERAMMFYDLMYSDAKLFNLMNYGIEGKHYKKTGEDLIETIPNSGYNVASGWEYGNMFNSYRTSPLQPKWFPAGPDMNKSAISSKVLGFSFDPSKVKSELAQCASAISEFKAGLITGSLDPDTTLPKLNEKLKKAGMDKLLAEMQTQIDAWKAANKK</sequence>
<feature type="chain" id="PRO_5046354905" evidence="1">
    <location>
        <begin position="25"/>
        <end position="518"/>
    </location>
</feature>
<proteinExistence type="predicted"/>
<dbReference type="PROSITE" id="PS51257">
    <property type="entry name" value="PROKAR_LIPOPROTEIN"/>
    <property type="match status" value="1"/>
</dbReference>
<evidence type="ECO:0000313" key="4">
    <source>
        <dbReference type="Proteomes" id="UP001355653"/>
    </source>
</evidence>
<accession>A0ABU6D724</accession>
<name>A0ABU6D724_9BACL</name>
<feature type="signal peptide" evidence="1">
    <location>
        <begin position="1"/>
        <end position="24"/>
    </location>
</feature>
<keyword evidence="1" id="KW-0732">Signal</keyword>
<comment type="caution">
    <text evidence="3">The sequence shown here is derived from an EMBL/GenBank/DDBJ whole genome shotgun (WGS) entry which is preliminary data.</text>
</comment>
<dbReference type="InterPro" id="IPR050490">
    <property type="entry name" value="Bact_solute-bd_prot1"/>
</dbReference>
<evidence type="ECO:0000256" key="1">
    <source>
        <dbReference type="SAM" id="SignalP"/>
    </source>
</evidence>
<dbReference type="PANTHER" id="PTHR43649:SF17">
    <property type="entry name" value="ABC TRANSPORTER SOLUTE BINDING PROTEIN-SUGAR TRANSPORT"/>
    <property type="match status" value="1"/>
</dbReference>
<gene>
    <name evidence="3" type="ORF">P5G65_06420</name>
</gene>
<dbReference type="EMBL" id="JAROBY010000011">
    <property type="protein sequence ID" value="MEB4793524.1"/>
    <property type="molecule type" value="Genomic_DNA"/>
</dbReference>
<dbReference type="Gene3D" id="3.40.190.10">
    <property type="entry name" value="Periplasmic binding protein-like II"/>
    <property type="match status" value="1"/>
</dbReference>
<evidence type="ECO:0000313" key="3">
    <source>
        <dbReference type="EMBL" id="MEB4793524.1"/>
    </source>
</evidence>
<organism evidence="3 4">
    <name type="scientific">Paenibacillus chondroitinus</name>
    <dbReference type="NCBI Taxonomy" id="59842"/>
    <lineage>
        <taxon>Bacteria</taxon>
        <taxon>Bacillati</taxon>
        <taxon>Bacillota</taxon>
        <taxon>Bacilli</taxon>
        <taxon>Bacillales</taxon>
        <taxon>Paenibacillaceae</taxon>
        <taxon>Paenibacillus</taxon>
    </lineage>
</organism>
<feature type="domain" description="DUF3502" evidence="2">
    <location>
        <begin position="447"/>
        <end position="514"/>
    </location>
</feature>
<dbReference type="InterPro" id="IPR022627">
    <property type="entry name" value="DUF3502"/>
</dbReference>
<dbReference type="PANTHER" id="PTHR43649">
    <property type="entry name" value="ARABINOSE-BINDING PROTEIN-RELATED"/>
    <property type="match status" value="1"/>
</dbReference>
<dbReference type="SUPFAM" id="SSF53850">
    <property type="entry name" value="Periplasmic binding protein-like II"/>
    <property type="match status" value="1"/>
</dbReference>
<dbReference type="Proteomes" id="UP001355653">
    <property type="component" value="Unassembled WGS sequence"/>
</dbReference>